<gene>
    <name evidence="2" type="ORF">LCPAC403_02760</name>
</gene>
<proteinExistence type="predicted"/>
<dbReference type="EMBL" id="MK500590">
    <property type="protein sequence ID" value="QBK93142.1"/>
    <property type="molecule type" value="Genomic_DNA"/>
</dbReference>
<dbReference type="InterPro" id="IPR036465">
    <property type="entry name" value="vWFA_dom_sf"/>
</dbReference>
<dbReference type="SMART" id="SM00327">
    <property type="entry name" value="VWA"/>
    <property type="match status" value="1"/>
</dbReference>
<organism evidence="2">
    <name type="scientific">Pithovirus LCPAC403</name>
    <dbReference type="NCBI Taxonomy" id="2506596"/>
    <lineage>
        <taxon>Viruses</taxon>
        <taxon>Pithoviruses</taxon>
    </lineage>
</organism>
<protein>
    <submittedName>
        <fullName evidence="2">von Willebrand factor type A domain protein</fullName>
    </submittedName>
</protein>
<evidence type="ECO:0000259" key="1">
    <source>
        <dbReference type="SMART" id="SM00327"/>
    </source>
</evidence>
<name>A0A481ZCS9_9VIRU</name>
<feature type="domain" description="VWFA" evidence="1">
    <location>
        <begin position="32"/>
        <end position="198"/>
    </location>
</feature>
<accession>A0A481ZCS9</accession>
<reference evidence="2" key="1">
    <citation type="journal article" date="2019" name="MBio">
        <title>Virus Genomes from Deep Sea Sediments Expand the Ocean Megavirome and Support Independent Origins of Viral Gigantism.</title>
        <authorList>
            <person name="Backstrom D."/>
            <person name="Yutin N."/>
            <person name="Jorgensen S.L."/>
            <person name="Dharamshi J."/>
            <person name="Homa F."/>
            <person name="Zaremba-Niedwiedzka K."/>
            <person name="Spang A."/>
            <person name="Wolf Y.I."/>
            <person name="Koonin E.V."/>
            <person name="Ettema T.J."/>
        </authorList>
    </citation>
    <scope>NUCLEOTIDE SEQUENCE</scope>
</reference>
<dbReference type="Gene3D" id="3.40.50.410">
    <property type="entry name" value="von Willebrand factor, type A domain"/>
    <property type="match status" value="1"/>
</dbReference>
<dbReference type="Pfam" id="PF05762">
    <property type="entry name" value="VWA_CoxE"/>
    <property type="match status" value="1"/>
</dbReference>
<dbReference type="SUPFAM" id="SSF53300">
    <property type="entry name" value="vWA-like"/>
    <property type="match status" value="1"/>
</dbReference>
<dbReference type="InterPro" id="IPR008912">
    <property type="entry name" value="Uncharacterised_CoxE"/>
</dbReference>
<dbReference type="InterPro" id="IPR002035">
    <property type="entry name" value="VWF_A"/>
</dbReference>
<sequence length="369" mass="42029">MDITLNSYTYNNEACLFLKISGPKDIIRSSRNREVILLVDVSSSMKPILDIVKASLKSFRDLISEESKMMDEEIDIKLIIFNSKATIFTDEVDKIKVGGRTNISDALNLAFNISSKDKMTWIILFSDGEPNSGIISEESFRSFIGVKPERTRIICAGFGKDSSPSILPIIGDFKYIKDINEIDPFFKNVVFEIISATCMNLKINLEGLRFKYIFLPDVVYTGSNFVCTFKCNQSELCLKYIGLSCGELKSITIRAIPCEINYEIKKTISSQIVYKTLIEIKHMKKCLDDGEFSKYTENTKNEIKSLESRDMLIKILEAFDLVNTPHIYENLLSIEKTQSYTNPLQVNFVRQHSVILPPPYERSDAIVEN</sequence>
<evidence type="ECO:0000313" key="2">
    <source>
        <dbReference type="EMBL" id="QBK93142.1"/>
    </source>
</evidence>